<name>A0A0G2I3X1_9EURO</name>
<feature type="domain" description="EDC4-like protein pdc1 beta-propeller" evidence="7">
    <location>
        <begin position="511"/>
        <end position="852"/>
    </location>
</feature>
<dbReference type="OrthoDB" id="21128at2759"/>
<feature type="region of interest" description="Disordered" evidence="6">
    <location>
        <begin position="454"/>
        <end position="473"/>
    </location>
</feature>
<keyword evidence="5" id="KW-0677">Repeat</keyword>
<organism evidence="8 9">
    <name type="scientific">[Emmonsia] crescens</name>
    <dbReference type="NCBI Taxonomy" id="73230"/>
    <lineage>
        <taxon>Eukaryota</taxon>
        <taxon>Fungi</taxon>
        <taxon>Dikarya</taxon>
        <taxon>Ascomycota</taxon>
        <taxon>Pezizomycotina</taxon>
        <taxon>Eurotiomycetes</taxon>
        <taxon>Eurotiomycetidae</taxon>
        <taxon>Onygenales</taxon>
        <taxon>Ajellomycetaceae</taxon>
        <taxon>Emergomyces</taxon>
    </lineage>
</organism>
<feature type="compositionally biased region" description="Basic and acidic residues" evidence="6">
    <location>
        <begin position="369"/>
        <end position="385"/>
    </location>
</feature>
<comment type="caution">
    <text evidence="8">The sequence shown here is derived from an EMBL/GenBank/DDBJ whole genome shotgun (WGS) entry which is preliminary data.</text>
</comment>
<evidence type="ECO:0000256" key="6">
    <source>
        <dbReference type="SAM" id="MobiDB-lite"/>
    </source>
</evidence>
<feature type="region of interest" description="Disordered" evidence="6">
    <location>
        <begin position="995"/>
        <end position="1080"/>
    </location>
</feature>
<keyword evidence="3" id="KW-0963">Cytoplasm</keyword>
<dbReference type="InterPro" id="IPR045152">
    <property type="entry name" value="EDC4-like"/>
</dbReference>
<evidence type="ECO:0000256" key="2">
    <source>
        <dbReference type="ARBA" id="ARBA00009639"/>
    </source>
</evidence>
<dbReference type="PANTHER" id="PTHR15598:SF5">
    <property type="entry name" value="ENHANCER OF MRNA-DECAPPING PROTEIN 4"/>
    <property type="match status" value="1"/>
</dbReference>
<feature type="region of interest" description="Disordered" evidence="6">
    <location>
        <begin position="1"/>
        <end position="97"/>
    </location>
</feature>
<feature type="compositionally biased region" description="Polar residues" evidence="6">
    <location>
        <begin position="1036"/>
        <end position="1050"/>
    </location>
</feature>
<dbReference type="Pfam" id="PF24106">
    <property type="entry name" value="Beta-prop_EDC4L"/>
    <property type="match status" value="1"/>
</dbReference>
<dbReference type="PANTHER" id="PTHR15598">
    <property type="entry name" value="ENHANCER OF MRNA-DECAPPING PROTEIN 4"/>
    <property type="match status" value="1"/>
</dbReference>
<sequence length="1511" mass="165054">MSTPADLQALFANIKPRLSPNNASNPLISEAQSHRQNGSPSGEFPFSSPTGLLQATVSSPFYSPQYTGTPPHYSSDVISPNVQTPRNNTQNPQQQSLNADRTSNLLSLLKFSPASQNASSPKHPQDDAVAPKETQGEGPVSTTQGGHGRAISASDIVASFMGKPTTSASAATGLMSGGPAAAQPSERPSATSPSADNAQNMLLKLLNRPKPQTSRSEELVTAAAASAKSPEAAATPRERSTDAGAKSPAERRASPMRLFGTGESRETTPFEPPIHPQPKDSIFTYVNPFEQLAAASPRNRTPQGNQPRGFTSASPAPEAASTKKNGVSGLIKANGQRKRSEPSGDTVPSSSPLDSDENVAIPPGLGASEDSRGPDQKKMKIKKETVPEALGEVAGRVDKEVGDALARAADEDVIHIKEEEEEDNSKAVLNTLAEKLEQPALDDVQEELEKDIGADVTPKSSPPVALDVKESADDTNGAVVDSWESETDRVIPVYNFPLKPFVSITWKGNTTNPFSLRSDGIMDIARLKKDFDQLDRSLTSATSDYIVYALAKNGGMRIVRQDDGQDRQVFRSTNDRIFNVSLSTTAPNSSATREQAVLGIGVSGAVYWATISKVDDDLFEKDALERDSLIFPPFPASDENTSGGQLKTRARRSSRHPEFFAIGRGKFIHIVWPHCAMSPKYGVTKTQREVDTEKFFKEKSSKIATGKAGKDFIFSDDDTVIVSLDKTGRMRFWDIRELGDSPNAGTSKVSTDIRVPLLTLVTGSPTEKSWPTSVLFIDKLRPYVKASALRYVLVGLKQNHTLQLWDIGLGKAVQELKFPHDNESDAICSVAYHPGSGIIVVGHPTRNSIYFVHLSAPRYSLPPMSQGTYIQRVAEKDERLPKPESTACMSGIRELSFGSKRQLRSLELLPLTRPSVSQRGIEEEAGLFELYVMHSLGVTCLNIRKSDLGWSSDNKILDPVNALQKGFIEVNALQSFPAQADEQSVNGDIALKGAVSKGKEPVKKTTGPGQESVTGVESSRNQSPSKQLPKKKAGDSVSTSDQHDQVTTSTDKSEKRKKKKADNGKPREVSNKDVDQSQPEIPQSVAVIETQGAPARAPADSGPPEAINLGVSSDFLNKEVKKIEKAVSAEFTKCLSRELDTLYGRFDQDRRLQDQAATAKQDAVLRLVSSTLSDNVEKNLSRIIATNVQSMVVPALLETTTKSMEQQIQEGLGRQLDSIVPPAIKEILPSAIQRAMSNENMLLRISELISASLSSRVERDITKVLHEKIVPSFREESIQQARMMTKEVERQFVGQMKQYELRQQNDSTKIDQLTTLVRSLSETVSTMAAAQSQFQNEILELNRQLGAKADSPEKPPAPSPVQEIAAPKPTPEEVELEEISELLKTGRYEEGSIRWIQSSQQADLFNNLFVKIDPAFLSNLSPLVVLSVSAAVTASFETNVMDRLNWLERVFQTVKVRDPEIYEVAPKIMDVLIQRLEALYMAIAENTPHDPVLRRIPRLTRWARDLQAYNQ</sequence>
<feature type="compositionally biased region" description="Polar residues" evidence="6">
    <location>
        <begin position="1007"/>
        <end position="1026"/>
    </location>
</feature>
<feature type="compositionally biased region" description="Low complexity" evidence="6">
    <location>
        <begin position="221"/>
        <end position="235"/>
    </location>
</feature>
<dbReference type="SUPFAM" id="SSF50978">
    <property type="entry name" value="WD40 repeat-like"/>
    <property type="match status" value="1"/>
</dbReference>
<dbReference type="GO" id="GO:0031087">
    <property type="term" value="P:deadenylation-independent decapping of nuclear-transcribed mRNA"/>
    <property type="evidence" value="ECO:0007669"/>
    <property type="project" value="InterPro"/>
</dbReference>
<dbReference type="Proteomes" id="UP000034164">
    <property type="component" value="Unassembled WGS sequence"/>
</dbReference>
<dbReference type="VEuPathDB" id="FungiDB:EMCG_09194"/>
<comment type="subcellular location">
    <subcellularLocation>
        <location evidence="1">Cytoplasm</location>
        <location evidence="1">P-body</location>
    </subcellularLocation>
</comment>
<evidence type="ECO:0000313" key="8">
    <source>
        <dbReference type="EMBL" id="KKZ64905.1"/>
    </source>
</evidence>
<feature type="region of interest" description="Disordered" evidence="6">
    <location>
        <begin position="114"/>
        <end position="148"/>
    </location>
</feature>
<feature type="compositionally biased region" description="Low complexity" evidence="6">
    <location>
        <begin position="38"/>
        <end position="49"/>
    </location>
</feature>
<evidence type="ECO:0000256" key="4">
    <source>
        <dbReference type="ARBA" id="ARBA00022574"/>
    </source>
</evidence>
<proteinExistence type="inferred from homology"/>
<evidence type="ECO:0000256" key="3">
    <source>
        <dbReference type="ARBA" id="ARBA00022490"/>
    </source>
</evidence>
<feature type="compositionally biased region" description="Basic and acidic residues" evidence="6">
    <location>
        <begin position="1061"/>
        <end position="1075"/>
    </location>
</feature>
<dbReference type="FunFam" id="2.130.10.10:FF:000817">
    <property type="entry name" value="WGS project CABT00000000 data, contig 2.15"/>
    <property type="match status" value="1"/>
</dbReference>
<feature type="region of interest" description="Disordered" evidence="6">
    <location>
        <begin position="1347"/>
        <end position="1371"/>
    </location>
</feature>
<dbReference type="InterPro" id="IPR055393">
    <property type="entry name" value="Beta-prop_EDC4L"/>
</dbReference>
<keyword evidence="4" id="KW-0853">WD repeat</keyword>
<evidence type="ECO:0000256" key="5">
    <source>
        <dbReference type="ARBA" id="ARBA00022737"/>
    </source>
</evidence>
<feature type="compositionally biased region" description="Polar residues" evidence="6">
    <location>
        <begin position="19"/>
        <end position="37"/>
    </location>
</feature>
<evidence type="ECO:0000313" key="9">
    <source>
        <dbReference type="Proteomes" id="UP000034164"/>
    </source>
</evidence>
<feature type="compositionally biased region" description="Polar residues" evidence="6">
    <location>
        <begin position="186"/>
        <end position="200"/>
    </location>
</feature>
<evidence type="ECO:0000259" key="7">
    <source>
        <dbReference type="Pfam" id="PF24106"/>
    </source>
</evidence>
<comment type="similarity">
    <text evidence="2">Belongs to the WD repeat EDC4 family.</text>
</comment>
<feature type="compositionally biased region" description="Low complexity" evidence="6">
    <location>
        <begin position="80"/>
        <end position="95"/>
    </location>
</feature>
<gene>
    <name evidence="8" type="ORF">EMCG_09194</name>
</gene>
<dbReference type="GO" id="GO:0000932">
    <property type="term" value="C:P-body"/>
    <property type="evidence" value="ECO:0007669"/>
    <property type="project" value="UniProtKB-SubCell"/>
</dbReference>
<evidence type="ECO:0000256" key="1">
    <source>
        <dbReference type="ARBA" id="ARBA00004201"/>
    </source>
</evidence>
<dbReference type="InterPro" id="IPR036322">
    <property type="entry name" value="WD40_repeat_dom_sf"/>
</dbReference>
<accession>A0A0G2I3X1</accession>
<feature type="region of interest" description="Disordered" evidence="6">
    <location>
        <begin position="166"/>
        <end position="385"/>
    </location>
</feature>
<reference evidence="9" key="1">
    <citation type="journal article" date="2015" name="PLoS Genet.">
        <title>The dynamic genome and transcriptome of the human fungal pathogen Blastomyces and close relative Emmonsia.</title>
        <authorList>
            <person name="Munoz J.F."/>
            <person name="Gauthier G.M."/>
            <person name="Desjardins C.A."/>
            <person name="Gallo J.E."/>
            <person name="Holder J."/>
            <person name="Sullivan T.D."/>
            <person name="Marty A.J."/>
            <person name="Carmen J.C."/>
            <person name="Chen Z."/>
            <person name="Ding L."/>
            <person name="Gujja S."/>
            <person name="Magrini V."/>
            <person name="Misas E."/>
            <person name="Mitreva M."/>
            <person name="Priest M."/>
            <person name="Saif S."/>
            <person name="Whiston E.A."/>
            <person name="Young S."/>
            <person name="Zeng Q."/>
            <person name="Goldman W.E."/>
            <person name="Mardis E.R."/>
            <person name="Taylor J.W."/>
            <person name="McEwen J.G."/>
            <person name="Clay O.K."/>
            <person name="Klein B.S."/>
            <person name="Cuomo C.A."/>
        </authorList>
    </citation>
    <scope>NUCLEOTIDE SEQUENCE [LARGE SCALE GENOMIC DNA]</scope>
    <source>
        <strain evidence="9">UAMH 3008</strain>
    </source>
</reference>
<feature type="compositionally biased region" description="Polar residues" evidence="6">
    <location>
        <begin position="298"/>
        <end position="311"/>
    </location>
</feature>
<dbReference type="Gene3D" id="2.130.10.10">
    <property type="entry name" value="YVTN repeat-like/Quinoprotein amine dehydrogenase"/>
    <property type="match status" value="1"/>
</dbReference>
<protein>
    <recommendedName>
        <fullName evidence="7">EDC4-like protein pdc1 beta-propeller domain-containing protein</fullName>
    </recommendedName>
</protein>
<dbReference type="EMBL" id="LCZI01000728">
    <property type="protein sequence ID" value="KKZ64905.1"/>
    <property type="molecule type" value="Genomic_DNA"/>
</dbReference>
<dbReference type="InterPro" id="IPR015943">
    <property type="entry name" value="WD40/YVTN_repeat-like_dom_sf"/>
</dbReference>
<feature type="compositionally biased region" description="Polar residues" evidence="6">
    <location>
        <begin position="50"/>
        <end position="68"/>
    </location>
</feature>